<protein>
    <submittedName>
        <fullName evidence="1">Uncharacterized protein</fullName>
    </submittedName>
</protein>
<organism evidence="1 2">
    <name type="scientific">Catharanthus roseus</name>
    <name type="common">Madagascar periwinkle</name>
    <name type="synonym">Vinca rosea</name>
    <dbReference type="NCBI Taxonomy" id="4058"/>
    <lineage>
        <taxon>Eukaryota</taxon>
        <taxon>Viridiplantae</taxon>
        <taxon>Streptophyta</taxon>
        <taxon>Embryophyta</taxon>
        <taxon>Tracheophyta</taxon>
        <taxon>Spermatophyta</taxon>
        <taxon>Magnoliopsida</taxon>
        <taxon>eudicotyledons</taxon>
        <taxon>Gunneridae</taxon>
        <taxon>Pentapetalae</taxon>
        <taxon>asterids</taxon>
        <taxon>lamiids</taxon>
        <taxon>Gentianales</taxon>
        <taxon>Apocynaceae</taxon>
        <taxon>Rauvolfioideae</taxon>
        <taxon>Vinceae</taxon>
        <taxon>Catharanthinae</taxon>
        <taxon>Catharanthus</taxon>
    </lineage>
</organism>
<reference evidence="2" key="1">
    <citation type="journal article" date="2023" name="Nat. Plants">
        <title>Single-cell RNA sequencing provides a high-resolution roadmap for understanding the multicellular compartmentation of specialized metabolism.</title>
        <authorList>
            <person name="Sun S."/>
            <person name="Shen X."/>
            <person name="Li Y."/>
            <person name="Li Y."/>
            <person name="Wang S."/>
            <person name="Li R."/>
            <person name="Zhang H."/>
            <person name="Shen G."/>
            <person name="Guo B."/>
            <person name="Wei J."/>
            <person name="Xu J."/>
            <person name="St-Pierre B."/>
            <person name="Chen S."/>
            <person name="Sun C."/>
        </authorList>
    </citation>
    <scope>NUCLEOTIDE SEQUENCE [LARGE SCALE GENOMIC DNA]</scope>
</reference>
<evidence type="ECO:0000313" key="1">
    <source>
        <dbReference type="EMBL" id="KAI5680105.1"/>
    </source>
</evidence>
<evidence type="ECO:0000313" key="2">
    <source>
        <dbReference type="Proteomes" id="UP001060085"/>
    </source>
</evidence>
<keyword evidence="2" id="KW-1185">Reference proteome</keyword>
<dbReference type="Proteomes" id="UP001060085">
    <property type="component" value="Linkage Group LG01"/>
</dbReference>
<sequence>MDKIYIHESQVQSSPSQPPSSSPVPNGGFPILAIAILGIMATIFLLVSYYIFITKCCFFNWQTLDPLRRFSFRRTTHQNDDPLMAAYSPSIQCRGKRGLDELLIREIPTFQYSKNAEDSLFKCVVCLNEFQEHDFLRLLPKCNHAFHLDCIDIWLQSNSNCPLCRTSISGMTRYPVDTVIAPNSSPQESQPFVMTSLMAGNDEDFVVIELTGDEGNQRLLQQDTSDSYRQTAAGAAQVRNHPRKMEQKIRKMKQRKFHHFSIMGDECINVREKDDQFSIQPIRRSFSMDSAVDRQVYLSVQEIIRHNRNLNEGSSTSRSQRSIFSFGHSKRSVLPVLHL</sequence>
<dbReference type="EMBL" id="CM044701">
    <property type="protein sequence ID" value="KAI5680105.1"/>
    <property type="molecule type" value="Genomic_DNA"/>
</dbReference>
<proteinExistence type="predicted"/>
<accession>A0ACC0C580</accession>
<name>A0ACC0C580_CATRO</name>
<gene>
    <name evidence="1" type="ORF">M9H77_01332</name>
</gene>
<comment type="caution">
    <text evidence="1">The sequence shown here is derived from an EMBL/GenBank/DDBJ whole genome shotgun (WGS) entry which is preliminary data.</text>
</comment>